<reference evidence="3" key="1">
    <citation type="submission" date="2024-02" db="UniProtKB">
        <authorList>
            <consortium name="WormBaseParasite"/>
        </authorList>
    </citation>
    <scope>IDENTIFICATION</scope>
</reference>
<dbReference type="AlphaFoldDB" id="A0AAF3ERH1"/>
<name>A0AAF3ERH1_9BILA</name>
<sequence>MICSLNITDQEWRIFIWFLIDFDDSEETVLPIFPWFFWATLASSPPASTSGFFRQFFSSGNILSLYRTFSIRHMWDYEKKRRIYIANTINANTTTIAIVSGIFLTVGEF</sequence>
<dbReference type="WBParaSite" id="MBELARI_LOCUS16609">
    <property type="protein sequence ID" value="MBELARI_LOCUS16609"/>
    <property type="gene ID" value="MBELARI_LOCUS16609"/>
</dbReference>
<accession>A0AAF3ERH1</accession>
<evidence type="ECO:0000313" key="3">
    <source>
        <dbReference type="WBParaSite" id="MBELARI_LOCUS16609"/>
    </source>
</evidence>
<feature type="transmembrane region" description="Helical" evidence="1">
    <location>
        <begin position="83"/>
        <end position="106"/>
    </location>
</feature>
<proteinExistence type="predicted"/>
<protein>
    <submittedName>
        <fullName evidence="3">Uncharacterized protein</fullName>
    </submittedName>
</protein>
<evidence type="ECO:0000256" key="1">
    <source>
        <dbReference type="SAM" id="Phobius"/>
    </source>
</evidence>
<organism evidence="2 3">
    <name type="scientific">Mesorhabditis belari</name>
    <dbReference type="NCBI Taxonomy" id="2138241"/>
    <lineage>
        <taxon>Eukaryota</taxon>
        <taxon>Metazoa</taxon>
        <taxon>Ecdysozoa</taxon>
        <taxon>Nematoda</taxon>
        <taxon>Chromadorea</taxon>
        <taxon>Rhabditida</taxon>
        <taxon>Rhabditina</taxon>
        <taxon>Rhabditomorpha</taxon>
        <taxon>Rhabditoidea</taxon>
        <taxon>Rhabditidae</taxon>
        <taxon>Mesorhabditinae</taxon>
        <taxon>Mesorhabditis</taxon>
    </lineage>
</organism>
<keyword evidence="1" id="KW-0472">Membrane</keyword>
<keyword evidence="1" id="KW-0812">Transmembrane</keyword>
<keyword evidence="2" id="KW-1185">Reference proteome</keyword>
<evidence type="ECO:0000313" key="2">
    <source>
        <dbReference type="Proteomes" id="UP000887575"/>
    </source>
</evidence>
<keyword evidence="1" id="KW-1133">Transmembrane helix</keyword>
<dbReference type="Proteomes" id="UP000887575">
    <property type="component" value="Unassembled WGS sequence"/>
</dbReference>